<keyword evidence="3" id="KW-1185">Reference proteome</keyword>
<feature type="region of interest" description="Disordered" evidence="1">
    <location>
        <begin position="37"/>
        <end position="60"/>
    </location>
</feature>
<protein>
    <submittedName>
        <fullName evidence="2">Uncharacterized protein</fullName>
    </submittedName>
</protein>
<organism evidence="2 3">
    <name type="scientific">Setomelanomma holmii</name>
    <dbReference type="NCBI Taxonomy" id="210430"/>
    <lineage>
        <taxon>Eukaryota</taxon>
        <taxon>Fungi</taxon>
        <taxon>Dikarya</taxon>
        <taxon>Ascomycota</taxon>
        <taxon>Pezizomycotina</taxon>
        <taxon>Dothideomycetes</taxon>
        <taxon>Pleosporomycetidae</taxon>
        <taxon>Pleosporales</taxon>
        <taxon>Pleosporineae</taxon>
        <taxon>Phaeosphaeriaceae</taxon>
        <taxon>Setomelanomma</taxon>
    </lineage>
</organism>
<evidence type="ECO:0000313" key="3">
    <source>
        <dbReference type="Proteomes" id="UP000799777"/>
    </source>
</evidence>
<gene>
    <name evidence="2" type="ORF">EK21DRAFT_77280</name>
</gene>
<accession>A0A9P4GY82</accession>
<dbReference type="Proteomes" id="UP000799777">
    <property type="component" value="Unassembled WGS sequence"/>
</dbReference>
<evidence type="ECO:0000313" key="2">
    <source>
        <dbReference type="EMBL" id="KAF2025093.1"/>
    </source>
</evidence>
<dbReference type="EMBL" id="ML978275">
    <property type="protein sequence ID" value="KAF2025093.1"/>
    <property type="molecule type" value="Genomic_DNA"/>
</dbReference>
<proteinExistence type="predicted"/>
<reference evidence="2" key="1">
    <citation type="journal article" date="2020" name="Stud. Mycol.">
        <title>101 Dothideomycetes genomes: a test case for predicting lifestyles and emergence of pathogens.</title>
        <authorList>
            <person name="Haridas S."/>
            <person name="Albert R."/>
            <person name="Binder M."/>
            <person name="Bloem J."/>
            <person name="Labutti K."/>
            <person name="Salamov A."/>
            <person name="Andreopoulos B."/>
            <person name="Baker S."/>
            <person name="Barry K."/>
            <person name="Bills G."/>
            <person name="Bluhm B."/>
            <person name="Cannon C."/>
            <person name="Castanera R."/>
            <person name="Culley D."/>
            <person name="Daum C."/>
            <person name="Ezra D."/>
            <person name="Gonzalez J."/>
            <person name="Henrissat B."/>
            <person name="Kuo A."/>
            <person name="Liang C."/>
            <person name="Lipzen A."/>
            <person name="Lutzoni F."/>
            <person name="Magnuson J."/>
            <person name="Mondo S."/>
            <person name="Nolan M."/>
            <person name="Ohm R."/>
            <person name="Pangilinan J."/>
            <person name="Park H.-J."/>
            <person name="Ramirez L."/>
            <person name="Alfaro M."/>
            <person name="Sun H."/>
            <person name="Tritt A."/>
            <person name="Yoshinaga Y."/>
            <person name="Zwiers L.-H."/>
            <person name="Turgeon B."/>
            <person name="Goodwin S."/>
            <person name="Spatafora J."/>
            <person name="Crous P."/>
            <person name="Grigoriev I."/>
        </authorList>
    </citation>
    <scope>NUCLEOTIDE SEQUENCE</scope>
    <source>
        <strain evidence="2">CBS 110217</strain>
    </source>
</reference>
<feature type="non-terminal residue" evidence="2">
    <location>
        <position position="1"/>
    </location>
</feature>
<sequence>IPHIKLKAEHQALLLFHIVKYALTYWEGWRDGKKTRMDEDGDVMEGMRERTTTGRGRAIK</sequence>
<comment type="caution">
    <text evidence="2">The sequence shown here is derived from an EMBL/GenBank/DDBJ whole genome shotgun (WGS) entry which is preliminary data.</text>
</comment>
<dbReference type="OrthoDB" id="10439835at2759"/>
<dbReference type="AlphaFoldDB" id="A0A9P4GY82"/>
<name>A0A9P4GY82_9PLEO</name>
<evidence type="ECO:0000256" key="1">
    <source>
        <dbReference type="SAM" id="MobiDB-lite"/>
    </source>
</evidence>